<evidence type="ECO:0000313" key="3">
    <source>
        <dbReference type="EMBL" id="ABC27490.1"/>
    </source>
</evidence>
<protein>
    <submittedName>
        <fullName evidence="3">Uncharacterized protein</fullName>
    </submittedName>
</protein>
<keyword evidence="2" id="KW-0732">Signal</keyword>
<dbReference type="KEGG" id="hch:HCH_00587"/>
<feature type="chain" id="PRO_5004215918" evidence="2">
    <location>
        <begin position="24"/>
        <end position="124"/>
    </location>
</feature>
<evidence type="ECO:0000256" key="1">
    <source>
        <dbReference type="SAM" id="MobiDB-lite"/>
    </source>
</evidence>
<feature type="region of interest" description="Disordered" evidence="1">
    <location>
        <begin position="62"/>
        <end position="113"/>
    </location>
</feature>
<feature type="compositionally biased region" description="Basic and acidic residues" evidence="1">
    <location>
        <begin position="74"/>
        <end position="93"/>
    </location>
</feature>
<feature type="compositionally biased region" description="Polar residues" evidence="1">
    <location>
        <begin position="98"/>
        <end position="113"/>
    </location>
</feature>
<evidence type="ECO:0000256" key="2">
    <source>
        <dbReference type="SAM" id="SignalP"/>
    </source>
</evidence>
<dbReference type="HOGENOM" id="CLU_2000702_0_0_6"/>
<proteinExistence type="predicted"/>
<feature type="signal peptide" evidence="2">
    <location>
        <begin position="1"/>
        <end position="23"/>
    </location>
</feature>
<gene>
    <name evidence="3" type="ordered locus">HCH_00587</name>
</gene>
<reference evidence="3 4" key="1">
    <citation type="journal article" date="2005" name="Nucleic Acids Res.">
        <title>Genomic blueprint of Hahella chejuensis, a marine microbe producing an algicidal agent.</title>
        <authorList>
            <person name="Jeong H."/>
            <person name="Yim J.H."/>
            <person name="Lee C."/>
            <person name="Choi S.-H."/>
            <person name="Park Y.K."/>
            <person name="Yoon S.H."/>
            <person name="Hur C.-G."/>
            <person name="Kang H.-Y."/>
            <person name="Kim D."/>
            <person name="Lee H.H."/>
            <person name="Park K.H."/>
            <person name="Park S.-H."/>
            <person name="Park H.-S."/>
            <person name="Lee H.K."/>
            <person name="Oh T.K."/>
            <person name="Kim J.F."/>
        </authorList>
    </citation>
    <scope>NUCLEOTIDE SEQUENCE [LARGE SCALE GENOMIC DNA]</scope>
    <source>
        <strain evidence="3 4">KCTC 2396</strain>
    </source>
</reference>
<keyword evidence="4" id="KW-1185">Reference proteome</keyword>
<dbReference type="AlphaFoldDB" id="Q2SPD4"/>
<dbReference type="STRING" id="349521.HCH_00587"/>
<evidence type="ECO:0000313" key="4">
    <source>
        <dbReference type="Proteomes" id="UP000000238"/>
    </source>
</evidence>
<dbReference type="Proteomes" id="UP000000238">
    <property type="component" value="Chromosome"/>
</dbReference>
<accession>Q2SPD4</accession>
<sequence>MFTTRKILLSVITSFCFCSQAMAAEGAAVQTGYKEKSTLENFPLQSLDPSALSAAVIGGSLDAPTAGEETEAPFELKESSAQAEKRETQDEFRALSVPTDTPQPRFTPVTPTTHNYDYLITTER</sequence>
<organism evidence="3 4">
    <name type="scientific">Hahella chejuensis (strain KCTC 2396)</name>
    <dbReference type="NCBI Taxonomy" id="349521"/>
    <lineage>
        <taxon>Bacteria</taxon>
        <taxon>Pseudomonadati</taxon>
        <taxon>Pseudomonadota</taxon>
        <taxon>Gammaproteobacteria</taxon>
        <taxon>Oceanospirillales</taxon>
        <taxon>Hahellaceae</taxon>
        <taxon>Hahella</taxon>
    </lineage>
</organism>
<name>Q2SPD4_HAHCH</name>
<dbReference type="EMBL" id="CP000155">
    <property type="protein sequence ID" value="ABC27490.1"/>
    <property type="molecule type" value="Genomic_DNA"/>
</dbReference>